<feature type="compositionally biased region" description="Polar residues" evidence="1">
    <location>
        <begin position="236"/>
        <end position="248"/>
    </location>
</feature>
<evidence type="ECO:0000313" key="2">
    <source>
        <dbReference type="EMBL" id="CDI54697.1"/>
    </source>
</evidence>
<name>A0A077R6V0_9BASI</name>
<dbReference type="AlphaFoldDB" id="A0A077R6V0"/>
<proteinExistence type="predicted"/>
<feature type="region of interest" description="Disordered" evidence="1">
    <location>
        <begin position="205"/>
        <end position="312"/>
    </location>
</feature>
<accession>A0A077R6V0</accession>
<sequence>MLQPAAITSLLTQLISQNQNDPTSIKPHTALLTLLDSSELYAAATRLVDSPPPRSAVASILASTAAAAGTTLRTNHPHGQPLPLTLDERAACLSAIAVTSWRQATRGKKLANKNDSVALPGSSISVAKHAVTGMTIAAGKKAFSRELVPLLLESDLGRILVMPIVPAAPELSHSRSELAAMDELHEDVSQISAAPADQPKPFMLLVLNAPSDGPPADLPTSPSPSSHATSGGAALGNSTVTLSATQPARSRLRSGGTTPTSVRTDNTLTPSRSPVSDHFPSSSQSGPAASTGGDAETVEGEGKEPQGSAVKAEQDAWEAKVWSGLYAQAKALARVVAPSLTKCGVGHHHHADDHHTAGEISGRHSVLISDDEADS</sequence>
<feature type="region of interest" description="Disordered" evidence="1">
    <location>
        <begin position="344"/>
        <end position="375"/>
    </location>
</feature>
<reference evidence="2" key="1">
    <citation type="journal article" date="2014" name="Genome Biol. Evol.">
        <title>Gene Loss Rather Than Gene Gain Is Associated with a Host Jump from Monocots to Dicots in the Smut Fungus Melanopsichium pennsylvanicum.</title>
        <authorList>
            <person name="Sharma R."/>
            <person name="Mishra B."/>
            <person name="Runge F."/>
            <person name="Thines M."/>
        </authorList>
    </citation>
    <scope>NUCLEOTIDE SEQUENCE</scope>
    <source>
        <strain evidence="2">4</strain>
    </source>
</reference>
<organism evidence="2">
    <name type="scientific">Melanopsichium pennsylvanicum 4</name>
    <dbReference type="NCBI Taxonomy" id="1398559"/>
    <lineage>
        <taxon>Eukaryota</taxon>
        <taxon>Fungi</taxon>
        <taxon>Dikarya</taxon>
        <taxon>Basidiomycota</taxon>
        <taxon>Ustilaginomycotina</taxon>
        <taxon>Ustilaginomycetes</taxon>
        <taxon>Ustilaginales</taxon>
        <taxon>Ustilaginaceae</taxon>
        <taxon>Melanopsichium</taxon>
    </lineage>
</organism>
<evidence type="ECO:0000256" key="1">
    <source>
        <dbReference type="SAM" id="MobiDB-lite"/>
    </source>
</evidence>
<feature type="compositionally biased region" description="Low complexity" evidence="1">
    <location>
        <begin position="219"/>
        <end position="232"/>
    </location>
</feature>
<dbReference type="EMBL" id="HG529625">
    <property type="protein sequence ID" value="CDI54697.1"/>
    <property type="molecule type" value="Genomic_DNA"/>
</dbReference>
<protein>
    <submittedName>
        <fullName evidence="2">Uncharacterized protein</fullName>
    </submittedName>
</protein>
<feature type="compositionally biased region" description="Polar residues" evidence="1">
    <location>
        <begin position="255"/>
        <end position="288"/>
    </location>
</feature>